<dbReference type="RefSeq" id="WP_115921403.1">
    <property type="nucleotide sequence ID" value="NZ_QTUA01000001.1"/>
</dbReference>
<name>A0A3D9UIX3_9MICO</name>
<dbReference type="InterPro" id="IPR003718">
    <property type="entry name" value="OsmC/Ohr_fam"/>
</dbReference>
<comment type="caution">
    <text evidence="1">The sequence shown here is derived from an EMBL/GenBank/DDBJ whole genome shotgun (WGS) entry which is preliminary data.</text>
</comment>
<dbReference type="Gene3D" id="3.30.300.20">
    <property type="match status" value="1"/>
</dbReference>
<evidence type="ECO:0000313" key="1">
    <source>
        <dbReference type="EMBL" id="REF29269.1"/>
    </source>
</evidence>
<dbReference type="InterPro" id="IPR036102">
    <property type="entry name" value="OsmC/Ohrsf"/>
</dbReference>
<gene>
    <name evidence="1" type="ORF">DFJ65_0203</name>
</gene>
<dbReference type="PANTHER" id="PTHR42830">
    <property type="entry name" value="OSMOTICALLY INDUCIBLE FAMILY PROTEIN"/>
    <property type="match status" value="1"/>
</dbReference>
<dbReference type="SUPFAM" id="SSF82784">
    <property type="entry name" value="OsmC-like"/>
    <property type="match status" value="1"/>
</dbReference>
<reference evidence="1 2" key="1">
    <citation type="submission" date="2018-08" db="EMBL/GenBank/DDBJ databases">
        <title>Sequencing the genomes of 1000 actinobacteria strains.</title>
        <authorList>
            <person name="Klenk H.-P."/>
        </authorList>
    </citation>
    <scope>NUCLEOTIDE SEQUENCE [LARGE SCALE GENOMIC DNA]</scope>
    <source>
        <strain evidence="1 2">DSM 22967</strain>
    </source>
</reference>
<accession>A0A3D9UIX3</accession>
<dbReference type="EMBL" id="QTUA01000001">
    <property type="protein sequence ID" value="REF29269.1"/>
    <property type="molecule type" value="Genomic_DNA"/>
</dbReference>
<dbReference type="OrthoDB" id="9795405at2"/>
<proteinExistence type="predicted"/>
<evidence type="ECO:0000313" key="2">
    <source>
        <dbReference type="Proteomes" id="UP000256253"/>
    </source>
</evidence>
<organism evidence="1 2">
    <name type="scientific">Calidifontibacter indicus</name>
    <dbReference type="NCBI Taxonomy" id="419650"/>
    <lineage>
        <taxon>Bacteria</taxon>
        <taxon>Bacillati</taxon>
        <taxon>Actinomycetota</taxon>
        <taxon>Actinomycetes</taxon>
        <taxon>Micrococcales</taxon>
        <taxon>Dermacoccaceae</taxon>
        <taxon>Calidifontibacter</taxon>
    </lineage>
</organism>
<dbReference type="InterPro" id="IPR052707">
    <property type="entry name" value="OsmC_Ohr_Peroxiredoxin"/>
</dbReference>
<dbReference type="AlphaFoldDB" id="A0A3D9UIX3"/>
<dbReference type="Pfam" id="PF02566">
    <property type="entry name" value="OsmC"/>
    <property type="match status" value="1"/>
</dbReference>
<protein>
    <submittedName>
        <fullName evidence="1">Organic hydroperoxide reductase OsmC/OhrA</fullName>
    </submittedName>
</protein>
<dbReference type="InterPro" id="IPR015946">
    <property type="entry name" value="KH_dom-like_a/b"/>
</dbReference>
<keyword evidence="2" id="KW-1185">Reference proteome</keyword>
<dbReference type="Proteomes" id="UP000256253">
    <property type="component" value="Unassembled WGS sequence"/>
</dbReference>
<dbReference type="PANTHER" id="PTHR42830:SF2">
    <property type="entry name" value="OSMC_OHR FAMILY PROTEIN"/>
    <property type="match status" value="1"/>
</dbReference>
<sequence>MTHHYATALHWAGSTGVGYDDYPRAHTVGPVDKPLLELSADPSFRGDPTRTNPEELLLAAASSCQLLSFLAVAARARADVVRYDDAAEAVMDDDQKPLWVNEIHLNPQIEIAGDVPVEKFERWVRIAHQECFIARSLRSRLVVRATLVTAAGSTVVEVAD</sequence>